<dbReference type="GO" id="GO:0016884">
    <property type="term" value="F:carbon-nitrogen ligase activity, with glutamine as amido-N-donor"/>
    <property type="evidence" value="ECO:0007669"/>
    <property type="project" value="UniProtKB-UniRule"/>
</dbReference>
<comment type="subcellular location">
    <subcellularLocation>
        <location evidence="1">Mitochondrion</location>
    </subcellularLocation>
</comment>
<comment type="caution">
    <text evidence="2">The sequence shown here is derived from an EMBL/GenBank/DDBJ whole genome shotgun (WGS) entry which is preliminary data.</text>
</comment>
<dbReference type="InterPro" id="IPR042184">
    <property type="entry name" value="YqeY/Aim41_N"/>
</dbReference>
<organism evidence="2 3">
    <name type="scientific">Karstenula rhodostoma CBS 690.94</name>
    <dbReference type="NCBI Taxonomy" id="1392251"/>
    <lineage>
        <taxon>Eukaryota</taxon>
        <taxon>Fungi</taxon>
        <taxon>Dikarya</taxon>
        <taxon>Ascomycota</taxon>
        <taxon>Pezizomycotina</taxon>
        <taxon>Dothideomycetes</taxon>
        <taxon>Pleosporomycetidae</taxon>
        <taxon>Pleosporales</taxon>
        <taxon>Massarineae</taxon>
        <taxon>Didymosphaeriaceae</taxon>
        <taxon>Karstenula</taxon>
    </lineage>
</organism>
<evidence type="ECO:0000256" key="1">
    <source>
        <dbReference type="RuleBase" id="RU365099"/>
    </source>
</evidence>
<dbReference type="OrthoDB" id="538640at2759"/>
<keyword evidence="3" id="KW-1185">Reference proteome</keyword>
<protein>
    <recommendedName>
        <fullName evidence="1">Altered inheritance of mitochondria protein 41</fullName>
    </recommendedName>
</protein>
<dbReference type="AlphaFoldDB" id="A0A9P4P7G9"/>
<evidence type="ECO:0000313" key="2">
    <source>
        <dbReference type="EMBL" id="KAF2437861.1"/>
    </source>
</evidence>
<dbReference type="GO" id="GO:0005739">
    <property type="term" value="C:mitochondrion"/>
    <property type="evidence" value="ECO:0007669"/>
    <property type="project" value="UniProtKB-SubCell"/>
</dbReference>
<dbReference type="SUPFAM" id="SSF89095">
    <property type="entry name" value="GatB/YqeY motif"/>
    <property type="match status" value="1"/>
</dbReference>
<gene>
    <name evidence="1" type="primary">AIM41</name>
    <name evidence="2" type="ORF">P171DRAFT_437475</name>
</gene>
<dbReference type="PANTHER" id="PTHR28055:SF1">
    <property type="entry name" value="ALTERED INHERITANCE OF MITOCHONDRIA PROTEIN 41, MITOCHONDRIAL"/>
    <property type="match status" value="1"/>
</dbReference>
<name>A0A9P4P7G9_9PLEO</name>
<dbReference type="InterPro" id="IPR019004">
    <property type="entry name" value="YqeY/Aim41"/>
</dbReference>
<dbReference type="Proteomes" id="UP000799764">
    <property type="component" value="Unassembled WGS sequence"/>
</dbReference>
<dbReference type="Pfam" id="PF09424">
    <property type="entry name" value="YqeY"/>
    <property type="match status" value="1"/>
</dbReference>
<sequence length="182" mass="20380">MSLFRLVRQSAIRQPLFHRTFLTTRPLFHADTVVKSLKPELMTAMRAKDKPRLTVLRALLAEITNASKTDRPIDQDPALYSLLAKQIKASNAAVEEFVNAKREDLVEKERAQILILEGFLNQIEVVKEETVRQFAEEAVADSEGRVNVGAVIGKVMKKIGGKPVDKSMVGRVIEEVLIEKSS</sequence>
<reference evidence="2" key="1">
    <citation type="journal article" date="2020" name="Stud. Mycol.">
        <title>101 Dothideomycetes genomes: a test case for predicting lifestyles and emergence of pathogens.</title>
        <authorList>
            <person name="Haridas S."/>
            <person name="Albert R."/>
            <person name="Binder M."/>
            <person name="Bloem J."/>
            <person name="Labutti K."/>
            <person name="Salamov A."/>
            <person name="Andreopoulos B."/>
            <person name="Baker S."/>
            <person name="Barry K."/>
            <person name="Bills G."/>
            <person name="Bluhm B."/>
            <person name="Cannon C."/>
            <person name="Castanera R."/>
            <person name="Culley D."/>
            <person name="Daum C."/>
            <person name="Ezra D."/>
            <person name="Gonzalez J."/>
            <person name="Henrissat B."/>
            <person name="Kuo A."/>
            <person name="Liang C."/>
            <person name="Lipzen A."/>
            <person name="Lutzoni F."/>
            <person name="Magnuson J."/>
            <person name="Mondo S."/>
            <person name="Nolan M."/>
            <person name="Ohm R."/>
            <person name="Pangilinan J."/>
            <person name="Park H.-J."/>
            <person name="Ramirez L."/>
            <person name="Alfaro M."/>
            <person name="Sun H."/>
            <person name="Tritt A."/>
            <person name="Yoshinaga Y."/>
            <person name="Zwiers L.-H."/>
            <person name="Turgeon B."/>
            <person name="Goodwin S."/>
            <person name="Spatafora J."/>
            <person name="Crous P."/>
            <person name="Grigoriev I."/>
        </authorList>
    </citation>
    <scope>NUCLEOTIDE SEQUENCE</scope>
    <source>
        <strain evidence="2">CBS 690.94</strain>
    </source>
</reference>
<dbReference type="PANTHER" id="PTHR28055">
    <property type="entry name" value="ALTERED INHERITANCE OF MITOCHONDRIA PROTEIN 41, MITOCHONDRIAL"/>
    <property type="match status" value="1"/>
</dbReference>
<dbReference type="InterPro" id="IPR003789">
    <property type="entry name" value="Asn/Gln_tRNA_amidoTrase-B-like"/>
</dbReference>
<evidence type="ECO:0000313" key="3">
    <source>
        <dbReference type="Proteomes" id="UP000799764"/>
    </source>
</evidence>
<proteinExistence type="inferred from homology"/>
<comment type="similarity">
    <text evidence="1">Belongs to the AIM41 family.</text>
</comment>
<accession>A0A9P4P7G9</accession>
<keyword evidence="1" id="KW-0496">Mitochondrion</keyword>
<dbReference type="Gene3D" id="1.10.1510.10">
    <property type="entry name" value="Uncharacterised protein YqeY/AIM41 PF09424, N-terminal domain"/>
    <property type="match status" value="1"/>
</dbReference>
<dbReference type="EMBL" id="MU001514">
    <property type="protein sequence ID" value="KAF2437861.1"/>
    <property type="molecule type" value="Genomic_DNA"/>
</dbReference>